<dbReference type="STRING" id="446470.Snas_6105"/>
<evidence type="ECO:0000313" key="3">
    <source>
        <dbReference type="EMBL" id="ADD45729.1"/>
    </source>
</evidence>
<feature type="region of interest" description="Disordered" evidence="1">
    <location>
        <begin position="57"/>
        <end position="76"/>
    </location>
</feature>
<dbReference type="GO" id="GO:0030655">
    <property type="term" value="P:beta-lactam antibiotic catabolic process"/>
    <property type="evidence" value="ECO:0007669"/>
    <property type="project" value="InterPro"/>
</dbReference>
<dbReference type="HOGENOM" id="CLU_050510_1_0_11"/>
<dbReference type="InterPro" id="IPR012338">
    <property type="entry name" value="Beta-lactam/transpept-like"/>
</dbReference>
<protein>
    <recommendedName>
        <fullName evidence="2">Beta-lactamase class A catalytic domain-containing protein</fullName>
    </recommendedName>
</protein>
<dbReference type="SUPFAM" id="SSF56601">
    <property type="entry name" value="beta-lactamase/transpeptidase-like"/>
    <property type="match status" value="1"/>
</dbReference>
<dbReference type="Proteomes" id="UP000000844">
    <property type="component" value="Chromosome"/>
</dbReference>
<dbReference type="KEGG" id="sna:Snas_6105"/>
<dbReference type="InterPro" id="IPR045155">
    <property type="entry name" value="Beta-lactam_cat"/>
</dbReference>
<dbReference type="RefSeq" id="WP_013021300.1">
    <property type="nucleotide sequence ID" value="NC_013947.1"/>
</dbReference>
<dbReference type="GO" id="GO:0046677">
    <property type="term" value="P:response to antibiotic"/>
    <property type="evidence" value="ECO:0007669"/>
    <property type="project" value="InterPro"/>
</dbReference>
<accession>D3Q1E9</accession>
<keyword evidence="4" id="KW-1185">Reference proteome</keyword>
<evidence type="ECO:0000313" key="4">
    <source>
        <dbReference type="Proteomes" id="UP000000844"/>
    </source>
</evidence>
<sequence>MANPVSARIVAGDRTPTHPSRCDISPRNRHFRPYVAAALASLAAATLALSACQAGSAAKANDSTGDDTPSTTEQRTTLTDTLDAYVRQHPGLIASVSLRHGDTTLDYGADTRYETASVVKVEILVRWLATRQDETLPPKELALAERMITESDNEATSELCELLAAESEPVDIPGGTGVCVDAPGWGTDETTAADQTRILTTAFEAELLTPESHRVVEDLMSDVEPAQAWGVTAAANDGETTWLKNGWDVRDNGWLAHSEGVIDSHDGEPVYLTVLTNGNDTEAEGIAHVEDLADIARDSLTP</sequence>
<evidence type="ECO:0000259" key="2">
    <source>
        <dbReference type="Pfam" id="PF13354"/>
    </source>
</evidence>
<dbReference type="AlphaFoldDB" id="D3Q1E9"/>
<dbReference type="GO" id="GO:0008800">
    <property type="term" value="F:beta-lactamase activity"/>
    <property type="evidence" value="ECO:0007669"/>
    <property type="project" value="InterPro"/>
</dbReference>
<dbReference type="Pfam" id="PF13354">
    <property type="entry name" value="Beta-lactamase2"/>
    <property type="match status" value="1"/>
</dbReference>
<dbReference type="Gene3D" id="3.40.710.10">
    <property type="entry name" value="DD-peptidase/beta-lactamase superfamily"/>
    <property type="match status" value="1"/>
</dbReference>
<feature type="region of interest" description="Disordered" evidence="1">
    <location>
        <begin position="1"/>
        <end position="20"/>
    </location>
</feature>
<dbReference type="OrthoDB" id="3524371at2"/>
<reference evidence="3 4" key="1">
    <citation type="journal article" date="2009" name="Stand. Genomic Sci.">
        <title>Complete genome sequence of Stackebrandtia nassauensis type strain (LLR-40K-21).</title>
        <authorList>
            <person name="Munk C."/>
            <person name="Lapidus A."/>
            <person name="Copeland A."/>
            <person name="Jando M."/>
            <person name="Mayilraj S."/>
            <person name="Glavina Del Rio T."/>
            <person name="Nolan M."/>
            <person name="Chen F."/>
            <person name="Lucas S."/>
            <person name="Tice H."/>
            <person name="Cheng J.F."/>
            <person name="Han C."/>
            <person name="Detter J.C."/>
            <person name="Bruce D."/>
            <person name="Goodwin L."/>
            <person name="Chain P."/>
            <person name="Pitluck S."/>
            <person name="Goker M."/>
            <person name="Ovchinikova G."/>
            <person name="Pati A."/>
            <person name="Ivanova N."/>
            <person name="Mavromatis K."/>
            <person name="Chen A."/>
            <person name="Palaniappan K."/>
            <person name="Land M."/>
            <person name="Hauser L."/>
            <person name="Chang Y.J."/>
            <person name="Jeffries C.D."/>
            <person name="Bristow J."/>
            <person name="Eisen J.A."/>
            <person name="Markowitz V."/>
            <person name="Hugenholtz P."/>
            <person name="Kyrpides N.C."/>
            <person name="Klenk H.P."/>
        </authorList>
    </citation>
    <scope>NUCLEOTIDE SEQUENCE [LARGE SCALE GENOMIC DNA]</scope>
    <source>
        <strain evidence="4">DSM 44728 / CIP 108903 / NRRL B-16338 / NBRC 102104 / LLR-40K-21</strain>
    </source>
</reference>
<organism evidence="3 4">
    <name type="scientific">Stackebrandtia nassauensis (strain DSM 44728 / CIP 108903 / NRRL B-16338 / NBRC 102104 / LLR-40K-21)</name>
    <dbReference type="NCBI Taxonomy" id="446470"/>
    <lineage>
        <taxon>Bacteria</taxon>
        <taxon>Bacillati</taxon>
        <taxon>Actinomycetota</taxon>
        <taxon>Actinomycetes</taxon>
        <taxon>Glycomycetales</taxon>
        <taxon>Glycomycetaceae</taxon>
        <taxon>Stackebrandtia</taxon>
    </lineage>
</organism>
<feature type="domain" description="Beta-lactamase class A catalytic" evidence="2">
    <location>
        <begin position="142"/>
        <end position="276"/>
    </location>
</feature>
<dbReference type="InterPro" id="IPR000871">
    <property type="entry name" value="Beta-lactam_class-A"/>
</dbReference>
<feature type="compositionally biased region" description="Polar residues" evidence="1">
    <location>
        <begin position="61"/>
        <end position="75"/>
    </location>
</feature>
<dbReference type="EMBL" id="CP001778">
    <property type="protein sequence ID" value="ADD45729.1"/>
    <property type="molecule type" value="Genomic_DNA"/>
</dbReference>
<dbReference type="PANTHER" id="PTHR35333">
    <property type="entry name" value="BETA-LACTAMASE"/>
    <property type="match status" value="1"/>
</dbReference>
<name>D3Q1E9_STANL</name>
<gene>
    <name evidence="3" type="ordered locus">Snas_6105</name>
</gene>
<dbReference type="eggNOG" id="COG2367">
    <property type="taxonomic scope" value="Bacteria"/>
</dbReference>
<dbReference type="PANTHER" id="PTHR35333:SF3">
    <property type="entry name" value="BETA-LACTAMASE-TYPE TRANSPEPTIDASE FOLD CONTAINING PROTEIN"/>
    <property type="match status" value="1"/>
</dbReference>
<proteinExistence type="predicted"/>
<evidence type="ECO:0000256" key="1">
    <source>
        <dbReference type="SAM" id="MobiDB-lite"/>
    </source>
</evidence>